<dbReference type="InterPro" id="IPR055227">
    <property type="entry name" value="HRQ1_WHD"/>
</dbReference>
<keyword evidence="1" id="KW-0547">Nucleotide-binding</keyword>
<evidence type="ECO:0000259" key="4">
    <source>
        <dbReference type="PROSITE" id="PS51192"/>
    </source>
</evidence>
<dbReference type="eggNOG" id="COG1205">
    <property type="taxonomic scope" value="Bacteria"/>
</dbReference>
<dbReference type="InterPro" id="IPR027417">
    <property type="entry name" value="P-loop_NTPase"/>
</dbReference>
<dbReference type="GO" id="GO:0003676">
    <property type="term" value="F:nucleic acid binding"/>
    <property type="evidence" value="ECO:0007669"/>
    <property type="project" value="InterPro"/>
</dbReference>
<dbReference type="Pfam" id="PF09369">
    <property type="entry name" value="MZB"/>
    <property type="match status" value="1"/>
</dbReference>
<dbReference type="GO" id="GO:0036297">
    <property type="term" value="P:interstrand cross-link repair"/>
    <property type="evidence" value="ECO:0007669"/>
    <property type="project" value="TreeGrafter"/>
</dbReference>
<dbReference type="AlphaFoldDB" id="A0A017TFB4"/>
<dbReference type="InterPro" id="IPR001650">
    <property type="entry name" value="Helicase_C-like"/>
</dbReference>
<dbReference type="GO" id="GO:0043138">
    <property type="term" value="F:3'-5' DNA helicase activity"/>
    <property type="evidence" value="ECO:0007669"/>
    <property type="project" value="TreeGrafter"/>
</dbReference>
<evidence type="ECO:0000256" key="3">
    <source>
        <dbReference type="SAM" id="MobiDB-lite"/>
    </source>
</evidence>
<dbReference type="SMART" id="SM00490">
    <property type="entry name" value="HELICc"/>
    <property type="match status" value="1"/>
</dbReference>
<dbReference type="EMBL" id="ASRX01000006">
    <property type="protein sequence ID" value="EYF07978.1"/>
    <property type="molecule type" value="Genomic_DNA"/>
</dbReference>
<sequence length="811" mass="87843">MPAPPWKVETGVDAVIHRWLASGAVRPCFTADRELPPVEPSYAPFPGDLSPALRGALEARGITQLYAHQAHAIAAARAGRHVVVATPTASGKSLCFHLPVLDAIASDPGASAIYLYPTKALSRDQEAGIHALIREAGLSIPAVVYDGDTPGDARRAARERSPIVMTNPDMLHAGILPHHAHWARTFQKLKYVILDELHTYRGVFGSNVAHVLARLQRVAAFHGSKPAFLCATATIGNPREHAARMLGVPEDDLEIVTESGAPRGARRFFLFNPPVVNEELGIRASTPKSAVRLAADLARARVPSIIFGQSRNSVEIMLKYLREEVGKEVGEEAIMAYRGGYLPDARRRVERGLREGDILCVVATSALELGIDIGDLDAVICAGYPGSIAETWQRFGRAGRRGARSIAVLCASSAPVDQYLARNPELLLDSEAESARIDPGNTEILIQHLKCAAFELPFLIGERYAVLPPDDTTAALRFLVDHQVVHESGDRFHWATDAYPANHVSLRAVGWDNFVIIDKAHGRTIAELDWRSTPTMLHEQAIYQHDGEQYQVERLDYENHKAYVTRVVPDYFTQAMTNRKVAVIDETASAPLGRGSAAWGEVSIVEKIVGYKKIKFYTHENAGYGDVRLPDIQKHTTSFWLTVPEALCDALGMGKPAAIEGLRGIARALETVSTIALMCDPRDLGQTLGDAEGTGEGDGSDASSEIPHLLGGDEVAARGSTRRHRPPQGGRGPQPGYDPTLFLFDNAPGGIGLAERIYERREELLARARKLLVGCGCTAGCPLCVGAVEQTAGSVRKQASLGLIALILHQA</sequence>
<dbReference type="InterPro" id="IPR014001">
    <property type="entry name" value="Helicase_ATP-bd"/>
</dbReference>
<dbReference type="SUPFAM" id="SSF52540">
    <property type="entry name" value="P-loop containing nucleoside triphosphate hydrolases"/>
    <property type="match status" value="1"/>
</dbReference>
<dbReference type="PANTHER" id="PTHR47957">
    <property type="entry name" value="ATP-DEPENDENT HELICASE HRQ1"/>
    <property type="match status" value="1"/>
</dbReference>
<accession>A0A017TFB4</accession>
<name>A0A017TFB4_9BACT</name>
<reference evidence="6 7" key="1">
    <citation type="submission" date="2013-05" db="EMBL/GenBank/DDBJ databases">
        <title>Genome assembly of Chondromyces apiculatus DSM 436.</title>
        <authorList>
            <person name="Sharma G."/>
            <person name="Khatri I."/>
            <person name="Kaur C."/>
            <person name="Mayilraj S."/>
            <person name="Subramanian S."/>
        </authorList>
    </citation>
    <scope>NUCLEOTIDE SEQUENCE [LARGE SCALE GENOMIC DNA]</scope>
    <source>
        <strain evidence="6 7">DSM 436</strain>
    </source>
</reference>
<protein>
    <submittedName>
        <fullName evidence="6">ATP-dependent RNA helicase</fullName>
    </submittedName>
</protein>
<dbReference type="PANTHER" id="PTHR47957:SF3">
    <property type="entry name" value="ATP-DEPENDENT HELICASE HRQ1"/>
    <property type="match status" value="1"/>
</dbReference>
<evidence type="ECO:0000256" key="1">
    <source>
        <dbReference type="ARBA" id="ARBA00022741"/>
    </source>
</evidence>
<dbReference type="Pfam" id="PF00271">
    <property type="entry name" value="Helicase_C"/>
    <property type="match status" value="1"/>
</dbReference>
<dbReference type="Pfam" id="PF00270">
    <property type="entry name" value="DEAD"/>
    <property type="match status" value="1"/>
</dbReference>
<keyword evidence="6" id="KW-0378">Hydrolase</keyword>
<dbReference type="Pfam" id="PF22982">
    <property type="entry name" value="WHD_HRQ1"/>
    <property type="match status" value="1"/>
</dbReference>
<dbReference type="GO" id="GO:0005524">
    <property type="term" value="F:ATP binding"/>
    <property type="evidence" value="ECO:0007669"/>
    <property type="project" value="UniProtKB-KW"/>
</dbReference>
<dbReference type="STRING" id="1192034.CAP_7000"/>
<feature type="domain" description="Helicase ATP-binding" evidence="4">
    <location>
        <begin position="73"/>
        <end position="253"/>
    </location>
</feature>
<evidence type="ECO:0000313" key="6">
    <source>
        <dbReference type="EMBL" id="EYF07978.1"/>
    </source>
</evidence>
<evidence type="ECO:0000259" key="5">
    <source>
        <dbReference type="PROSITE" id="PS51194"/>
    </source>
</evidence>
<keyword evidence="2" id="KW-0067">ATP-binding</keyword>
<dbReference type="eggNOG" id="COG1111">
    <property type="taxonomic scope" value="Bacteria"/>
</dbReference>
<keyword evidence="6" id="KW-0347">Helicase</keyword>
<dbReference type="GO" id="GO:0006289">
    <property type="term" value="P:nucleotide-excision repair"/>
    <property type="evidence" value="ECO:0007669"/>
    <property type="project" value="TreeGrafter"/>
</dbReference>
<dbReference type="PROSITE" id="PS51192">
    <property type="entry name" value="HELICASE_ATP_BIND_1"/>
    <property type="match status" value="1"/>
</dbReference>
<evidence type="ECO:0000256" key="2">
    <source>
        <dbReference type="ARBA" id="ARBA00022840"/>
    </source>
</evidence>
<gene>
    <name evidence="6" type="ORF">CAP_7000</name>
</gene>
<keyword evidence="7" id="KW-1185">Reference proteome</keyword>
<organism evidence="6 7">
    <name type="scientific">Chondromyces apiculatus DSM 436</name>
    <dbReference type="NCBI Taxonomy" id="1192034"/>
    <lineage>
        <taxon>Bacteria</taxon>
        <taxon>Pseudomonadati</taxon>
        <taxon>Myxococcota</taxon>
        <taxon>Polyangia</taxon>
        <taxon>Polyangiales</taxon>
        <taxon>Polyangiaceae</taxon>
        <taxon>Chondromyces</taxon>
    </lineage>
</organism>
<feature type="region of interest" description="Disordered" evidence="3">
    <location>
        <begin position="686"/>
        <end position="739"/>
    </location>
</feature>
<comment type="caution">
    <text evidence="6">The sequence shown here is derived from an EMBL/GenBank/DDBJ whole genome shotgun (WGS) entry which is preliminary data.</text>
</comment>
<dbReference type="RefSeq" id="WP_044236770.1">
    <property type="nucleotide sequence ID" value="NZ_ASRX01000006.1"/>
</dbReference>
<evidence type="ECO:0000313" key="7">
    <source>
        <dbReference type="Proteomes" id="UP000019678"/>
    </source>
</evidence>
<dbReference type="Proteomes" id="UP000019678">
    <property type="component" value="Unassembled WGS sequence"/>
</dbReference>
<dbReference type="CDD" id="cd17923">
    <property type="entry name" value="DEXHc_Hrq1-like"/>
    <property type="match status" value="1"/>
</dbReference>
<dbReference type="CDD" id="cd18797">
    <property type="entry name" value="SF2_C_Hrq"/>
    <property type="match status" value="1"/>
</dbReference>
<dbReference type="InterPro" id="IPR011545">
    <property type="entry name" value="DEAD/DEAH_box_helicase_dom"/>
</dbReference>
<dbReference type="Gene3D" id="3.40.50.300">
    <property type="entry name" value="P-loop containing nucleotide triphosphate hydrolases"/>
    <property type="match status" value="2"/>
</dbReference>
<dbReference type="InterPro" id="IPR018973">
    <property type="entry name" value="MZB"/>
</dbReference>
<dbReference type="SMART" id="SM00487">
    <property type="entry name" value="DEXDc"/>
    <property type="match status" value="1"/>
</dbReference>
<dbReference type="OrthoDB" id="9815222at2"/>
<feature type="domain" description="Helicase C-terminal" evidence="5">
    <location>
        <begin position="292"/>
        <end position="450"/>
    </location>
</feature>
<dbReference type="PROSITE" id="PS51194">
    <property type="entry name" value="HELICASE_CTER"/>
    <property type="match status" value="1"/>
</dbReference>
<proteinExistence type="predicted"/>